<evidence type="ECO:0000256" key="2">
    <source>
        <dbReference type="ARBA" id="ARBA00023136"/>
    </source>
</evidence>
<dbReference type="EMBL" id="JAPDNT010000002">
    <property type="protein sequence ID" value="MCW3473952.1"/>
    <property type="molecule type" value="Genomic_DNA"/>
</dbReference>
<protein>
    <submittedName>
        <fullName evidence="5">Outer membrane protein assembly factor BamE</fullName>
    </submittedName>
</protein>
<evidence type="ECO:0000256" key="1">
    <source>
        <dbReference type="ARBA" id="ARBA00022729"/>
    </source>
</evidence>
<dbReference type="InterPro" id="IPR007450">
    <property type="entry name" value="BamE_dom"/>
</dbReference>
<dbReference type="GO" id="GO:0019867">
    <property type="term" value="C:outer membrane"/>
    <property type="evidence" value="ECO:0007669"/>
    <property type="project" value="InterPro"/>
</dbReference>
<evidence type="ECO:0000313" key="6">
    <source>
        <dbReference type="Proteomes" id="UP001165679"/>
    </source>
</evidence>
<keyword evidence="2" id="KW-0472">Membrane</keyword>
<dbReference type="InterPro" id="IPR037873">
    <property type="entry name" value="BamE-like"/>
</dbReference>
<evidence type="ECO:0000313" key="5">
    <source>
        <dbReference type="EMBL" id="MCW3473952.1"/>
    </source>
</evidence>
<feature type="domain" description="Outer membrane protein assembly factor BamE" evidence="4">
    <location>
        <begin position="46"/>
        <end position="120"/>
    </location>
</feature>
<proteinExistence type="predicted"/>
<dbReference type="Pfam" id="PF04355">
    <property type="entry name" value="BamE"/>
    <property type="match status" value="1"/>
</dbReference>
<dbReference type="Gene3D" id="3.30.1450.10">
    <property type="match status" value="1"/>
</dbReference>
<keyword evidence="1" id="KW-0732">Signal</keyword>
<organism evidence="5 6">
    <name type="scientific">Limobrevibacterium gyesilva</name>
    <dbReference type="NCBI Taxonomy" id="2991712"/>
    <lineage>
        <taxon>Bacteria</taxon>
        <taxon>Pseudomonadati</taxon>
        <taxon>Pseudomonadota</taxon>
        <taxon>Alphaproteobacteria</taxon>
        <taxon>Acetobacterales</taxon>
        <taxon>Acetobacteraceae</taxon>
        <taxon>Limobrevibacterium</taxon>
    </lineage>
</organism>
<accession>A0AA41YR27</accession>
<evidence type="ECO:0000259" key="4">
    <source>
        <dbReference type="Pfam" id="PF04355"/>
    </source>
</evidence>
<reference evidence="5" key="2">
    <citation type="submission" date="2022-10" db="EMBL/GenBank/DDBJ databases">
        <authorList>
            <person name="Trinh H.N."/>
        </authorList>
    </citation>
    <scope>NUCLEOTIDE SEQUENCE</scope>
    <source>
        <strain evidence="5">RN2-1</strain>
    </source>
</reference>
<dbReference type="RefSeq" id="WP_264712571.1">
    <property type="nucleotide sequence ID" value="NZ_JAPDNT010000002.1"/>
</dbReference>
<dbReference type="Proteomes" id="UP001165679">
    <property type="component" value="Unassembled WGS sequence"/>
</dbReference>
<keyword evidence="6" id="KW-1185">Reference proteome</keyword>
<evidence type="ECO:0000256" key="3">
    <source>
        <dbReference type="SAM" id="MobiDB-lite"/>
    </source>
</evidence>
<feature type="region of interest" description="Disordered" evidence="3">
    <location>
        <begin position="160"/>
        <end position="179"/>
    </location>
</feature>
<dbReference type="AlphaFoldDB" id="A0AA41YR27"/>
<sequence>MRLPTPLPRPALRRSAHRSALALILLAPLAACSLPSFMTFPPQVRGNKVDTEQLKELVPGTSTRADVVALLGSPTAKATFDDSTWIYIGEVTKPVIAGTQEVLDQQVVLVNFSDGGVVQSVQTRTSADSRPVSVVSRTTPSPGADATILQQLLGNIGRFGPGGSAGGNSSNRSGGTGNY</sequence>
<gene>
    <name evidence="5" type="primary">bamE</name>
    <name evidence="5" type="ORF">OL599_05125</name>
</gene>
<reference evidence="5" key="1">
    <citation type="submission" date="2022-09" db="EMBL/GenBank/DDBJ databases">
        <title>Rhodovastum sp. nov. RN2-1 isolated from soil in Seongnam, South Korea.</title>
        <authorList>
            <person name="Le N.T."/>
        </authorList>
    </citation>
    <scope>NUCLEOTIDE SEQUENCE</scope>
    <source>
        <strain evidence="5">RN2-1</strain>
    </source>
</reference>
<comment type="caution">
    <text evidence="5">The sequence shown here is derived from an EMBL/GenBank/DDBJ whole genome shotgun (WGS) entry which is preliminary data.</text>
</comment>
<name>A0AA41YR27_9PROT</name>